<reference evidence="2" key="1">
    <citation type="journal article" date="2019" name="bioRxiv">
        <title>The Genome of the Zebra Mussel, Dreissena polymorpha: A Resource for Invasive Species Research.</title>
        <authorList>
            <person name="McCartney M.A."/>
            <person name="Auch B."/>
            <person name="Kono T."/>
            <person name="Mallez S."/>
            <person name="Zhang Y."/>
            <person name="Obille A."/>
            <person name="Becker A."/>
            <person name="Abrahante J.E."/>
            <person name="Garbe J."/>
            <person name="Badalamenti J.P."/>
            <person name="Herman A."/>
            <person name="Mangelson H."/>
            <person name="Liachko I."/>
            <person name="Sullivan S."/>
            <person name="Sone E.D."/>
            <person name="Koren S."/>
            <person name="Silverstein K.A.T."/>
            <person name="Beckman K.B."/>
            <person name="Gohl D.M."/>
        </authorList>
    </citation>
    <scope>NUCLEOTIDE SEQUENCE</scope>
    <source>
        <strain evidence="2">Duluth1</strain>
        <tissue evidence="2">Whole animal</tissue>
    </source>
</reference>
<evidence type="ECO:0000313" key="2">
    <source>
        <dbReference type="EMBL" id="KAH3853734.1"/>
    </source>
</evidence>
<evidence type="ECO:0000313" key="3">
    <source>
        <dbReference type="Proteomes" id="UP000828390"/>
    </source>
</evidence>
<proteinExistence type="predicted"/>
<keyword evidence="3" id="KW-1185">Reference proteome</keyword>
<sequence>MPPSGRSSTREAASRPAKAEGVNQQHLPGRQCCQRLPGNPGISTPPTLQEGRWPGSSLTLNLAL</sequence>
<reference evidence="2" key="2">
    <citation type="submission" date="2020-11" db="EMBL/GenBank/DDBJ databases">
        <authorList>
            <person name="McCartney M.A."/>
            <person name="Auch B."/>
            <person name="Kono T."/>
            <person name="Mallez S."/>
            <person name="Becker A."/>
            <person name="Gohl D.M."/>
            <person name="Silverstein K.A.T."/>
            <person name="Koren S."/>
            <person name="Bechman K.B."/>
            <person name="Herman A."/>
            <person name="Abrahante J.E."/>
            <person name="Garbe J."/>
        </authorList>
    </citation>
    <scope>NUCLEOTIDE SEQUENCE</scope>
    <source>
        <strain evidence="2">Duluth1</strain>
        <tissue evidence="2">Whole animal</tissue>
    </source>
</reference>
<protein>
    <submittedName>
        <fullName evidence="2">Uncharacterized protein</fullName>
    </submittedName>
</protein>
<name>A0A9D4L9F2_DREPO</name>
<dbReference type="AlphaFoldDB" id="A0A9D4L9F2"/>
<dbReference type="Proteomes" id="UP000828390">
    <property type="component" value="Unassembled WGS sequence"/>
</dbReference>
<feature type="region of interest" description="Disordered" evidence="1">
    <location>
        <begin position="1"/>
        <end position="64"/>
    </location>
</feature>
<dbReference type="EMBL" id="JAIWYP010000003">
    <property type="protein sequence ID" value="KAH3853734.1"/>
    <property type="molecule type" value="Genomic_DNA"/>
</dbReference>
<gene>
    <name evidence="2" type="ORF">DPMN_096266</name>
</gene>
<accession>A0A9D4L9F2</accession>
<evidence type="ECO:0000256" key="1">
    <source>
        <dbReference type="SAM" id="MobiDB-lite"/>
    </source>
</evidence>
<comment type="caution">
    <text evidence="2">The sequence shown here is derived from an EMBL/GenBank/DDBJ whole genome shotgun (WGS) entry which is preliminary data.</text>
</comment>
<organism evidence="2 3">
    <name type="scientific">Dreissena polymorpha</name>
    <name type="common">Zebra mussel</name>
    <name type="synonym">Mytilus polymorpha</name>
    <dbReference type="NCBI Taxonomy" id="45954"/>
    <lineage>
        <taxon>Eukaryota</taxon>
        <taxon>Metazoa</taxon>
        <taxon>Spiralia</taxon>
        <taxon>Lophotrochozoa</taxon>
        <taxon>Mollusca</taxon>
        <taxon>Bivalvia</taxon>
        <taxon>Autobranchia</taxon>
        <taxon>Heteroconchia</taxon>
        <taxon>Euheterodonta</taxon>
        <taxon>Imparidentia</taxon>
        <taxon>Neoheterodontei</taxon>
        <taxon>Myida</taxon>
        <taxon>Dreissenoidea</taxon>
        <taxon>Dreissenidae</taxon>
        <taxon>Dreissena</taxon>
    </lineage>
</organism>